<protein>
    <submittedName>
        <fullName evidence="1">Uncharacterized protein</fullName>
    </submittedName>
</protein>
<gene>
    <name evidence="1" type="ORF">E2C01_072980</name>
</gene>
<proteinExistence type="predicted"/>
<evidence type="ECO:0000313" key="1">
    <source>
        <dbReference type="EMBL" id="MPC78493.1"/>
    </source>
</evidence>
<sequence>MNRFCKVLFSAFNTTTVTSTRYGSCYHLPTSHFELSCTSFEADQQHQTSQHLLRNTLSDLLIVQHRKERLDLNPSTFKHSSPGFAAL</sequence>
<dbReference type="EMBL" id="VSRR010048567">
    <property type="protein sequence ID" value="MPC78493.1"/>
    <property type="molecule type" value="Genomic_DNA"/>
</dbReference>
<organism evidence="1 2">
    <name type="scientific">Portunus trituberculatus</name>
    <name type="common">Swimming crab</name>
    <name type="synonym">Neptunus trituberculatus</name>
    <dbReference type="NCBI Taxonomy" id="210409"/>
    <lineage>
        <taxon>Eukaryota</taxon>
        <taxon>Metazoa</taxon>
        <taxon>Ecdysozoa</taxon>
        <taxon>Arthropoda</taxon>
        <taxon>Crustacea</taxon>
        <taxon>Multicrustacea</taxon>
        <taxon>Malacostraca</taxon>
        <taxon>Eumalacostraca</taxon>
        <taxon>Eucarida</taxon>
        <taxon>Decapoda</taxon>
        <taxon>Pleocyemata</taxon>
        <taxon>Brachyura</taxon>
        <taxon>Eubrachyura</taxon>
        <taxon>Portunoidea</taxon>
        <taxon>Portunidae</taxon>
        <taxon>Portuninae</taxon>
        <taxon>Portunus</taxon>
    </lineage>
</organism>
<comment type="caution">
    <text evidence="1">The sequence shown here is derived from an EMBL/GenBank/DDBJ whole genome shotgun (WGS) entry which is preliminary data.</text>
</comment>
<dbReference type="Proteomes" id="UP000324222">
    <property type="component" value="Unassembled WGS sequence"/>
</dbReference>
<keyword evidence="2" id="KW-1185">Reference proteome</keyword>
<evidence type="ECO:0000313" key="2">
    <source>
        <dbReference type="Proteomes" id="UP000324222"/>
    </source>
</evidence>
<name>A0A5B7I861_PORTR</name>
<dbReference type="AlphaFoldDB" id="A0A5B7I861"/>
<accession>A0A5B7I861</accession>
<reference evidence="1 2" key="1">
    <citation type="submission" date="2019-05" db="EMBL/GenBank/DDBJ databases">
        <title>Another draft genome of Portunus trituberculatus and its Hox gene families provides insights of decapod evolution.</title>
        <authorList>
            <person name="Jeong J.-H."/>
            <person name="Song I."/>
            <person name="Kim S."/>
            <person name="Choi T."/>
            <person name="Kim D."/>
            <person name="Ryu S."/>
            <person name="Kim W."/>
        </authorList>
    </citation>
    <scope>NUCLEOTIDE SEQUENCE [LARGE SCALE GENOMIC DNA]</scope>
    <source>
        <tissue evidence="1">Muscle</tissue>
    </source>
</reference>